<organism evidence="1 2">
    <name type="scientific">Gossypium hirsutum</name>
    <name type="common">Upland cotton</name>
    <name type="synonym">Gossypium mexicanum</name>
    <dbReference type="NCBI Taxonomy" id="3635"/>
    <lineage>
        <taxon>Eukaryota</taxon>
        <taxon>Viridiplantae</taxon>
        <taxon>Streptophyta</taxon>
        <taxon>Embryophyta</taxon>
        <taxon>Tracheophyta</taxon>
        <taxon>Spermatophyta</taxon>
        <taxon>Magnoliopsida</taxon>
        <taxon>eudicotyledons</taxon>
        <taxon>Gunneridae</taxon>
        <taxon>Pentapetalae</taxon>
        <taxon>rosids</taxon>
        <taxon>malvids</taxon>
        <taxon>Malvales</taxon>
        <taxon>Malvaceae</taxon>
        <taxon>Malvoideae</taxon>
        <taxon>Gossypium</taxon>
    </lineage>
</organism>
<protein>
    <submittedName>
        <fullName evidence="2">Uncharacterized protein LOC107932742 isoform X1</fullName>
    </submittedName>
    <submittedName>
        <fullName evidence="3">Uncharacterized protein isoform X1</fullName>
    </submittedName>
</protein>
<evidence type="ECO:0000313" key="2">
    <source>
        <dbReference type="RefSeq" id="XP_016720320.1"/>
    </source>
</evidence>
<dbReference type="GeneID" id="107932742"/>
<dbReference type="KEGG" id="ghi:107932742"/>
<keyword evidence="1" id="KW-1185">Reference proteome</keyword>
<name>A0A1U8M0J3_GOSHI</name>
<gene>
    <name evidence="2 3" type="primary">LOC107932742</name>
</gene>
<reference evidence="2" key="2">
    <citation type="submission" date="2025-04" db="UniProtKB">
        <authorList>
            <consortium name="RefSeq"/>
        </authorList>
    </citation>
    <scope>IDENTIFICATION</scope>
    <source>
        <tissue evidence="2">Leaf</tissue>
    </source>
</reference>
<evidence type="ECO:0000313" key="3">
    <source>
        <dbReference type="RefSeq" id="XP_040938531.1"/>
    </source>
</evidence>
<dbReference type="AlphaFoldDB" id="A0A1U8M0J3"/>
<evidence type="ECO:0000313" key="1">
    <source>
        <dbReference type="Proteomes" id="UP000818029"/>
    </source>
</evidence>
<reference evidence="1" key="1">
    <citation type="journal article" date="2020" name="Nat. Genet.">
        <title>Genomic diversifications of five Gossypium allopolyploid species and their impact on cotton improvement.</title>
        <authorList>
            <person name="Chen Z.J."/>
            <person name="Sreedasyam A."/>
            <person name="Ando A."/>
            <person name="Song Q."/>
            <person name="De Santiago L.M."/>
            <person name="Hulse-Kemp A.M."/>
            <person name="Ding M."/>
            <person name="Ye W."/>
            <person name="Kirkbride R.C."/>
            <person name="Jenkins J."/>
            <person name="Plott C."/>
            <person name="Lovell J."/>
            <person name="Lin Y.M."/>
            <person name="Vaughn R."/>
            <person name="Liu B."/>
            <person name="Simpson S."/>
            <person name="Scheffler B.E."/>
            <person name="Wen L."/>
            <person name="Saski C.A."/>
            <person name="Grover C.E."/>
            <person name="Hu G."/>
            <person name="Conover J.L."/>
            <person name="Carlson J.W."/>
            <person name="Shu S."/>
            <person name="Boston L.B."/>
            <person name="Williams M."/>
            <person name="Peterson D.G."/>
            <person name="McGee K."/>
            <person name="Jones D.C."/>
            <person name="Wendel J.F."/>
            <person name="Stelly D.M."/>
            <person name="Grimwood J."/>
            <person name="Schmutz J."/>
        </authorList>
    </citation>
    <scope>NUCLEOTIDE SEQUENCE [LARGE SCALE GENOMIC DNA]</scope>
    <source>
        <strain evidence="1">cv. TM-1</strain>
    </source>
</reference>
<dbReference type="OrthoDB" id="972041at2759"/>
<dbReference type="PaxDb" id="3635-A0A1U8M0J3"/>
<dbReference type="RefSeq" id="XP_016720320.1">
    <property type="nucleotide sequence ID" value="XM_016864831.1"/>
</dbReference>
<accession>A0A1U8M0J3</accession>
<sequence length="160" mass="18125">MAMPLQAYSAGPHKQMFDLMECPITGVFHSKLKQRYFLISILFPLFRLPIRCLKNPILPSPNSHLENTQMVAISCFLRLWHSSPSSKARKTPSLESIDSFGEEEGCPHLEKWCNEGGGEGWPYIARVPYIKSRLMIKHGTLSDEDPMGQVWGALSGQDEY</sequence>
<dbReference type="Proteomes" id="UP000818029">
    <property type="component" value="Chromosome A12"/>
</dbReference>
<proteinExistence type="predicted"/>
<dbReference type="RefSeq" id="XP_040938531.1">
    <property type="nucleotide sequence ID" value="XM_041082597.1"/>
</dbReference>